<protein>
    <recommendedName>
        <fullName evidence="4">Glycosyltransferase</fullName>
    </recommendedName>
</protein>
<reference evidence="2" key="1">
    <citation type="submission" date="2023-02" db="EMBL/GenBank/DDBJ databases">
        <title>Nocardiopsis ansamitocini NBRC 112285.</title>
        <authorList>
            <person name="Ichikawa N."/>
            <person name="Sato H."/>
            <person name="Tonouchi N."/>
        </authorList>
    </citation>
    <scope>NUCLEOTIDE SEQUENCE</scope>
    <source>
        <strain evidence="2">NBRC 112285</strain>
    </source>
</reference>
<evidence type="ECO:0000313" key="2">
    <source>
        <dbReference type="EMBL" id="GLU46967.1"/>
    </source>
</evidence>
<comment type="caution">
    <text evidence="2">The sequence shown here is derived from an EMBL/GenBank/DDBJ whole genome shotgun (WGS) entry which is preliminary data.</text>
</comment>
<dbReference type="RefSeq" id="WP_285757805.1">
    <property type="nucleotide sequence ID" value="NZ_BSQG01000001.1"/>
</dbReference>
<dbReference type="Proteomes" id="UP001165092">
    <property type="component" value="Unassembled WGS sequence"/>
</dbReference>
<evidence type="ECO:0008006" key="4">
    <source>
        <dbReference type="Google" id="ProtNLM"/>
    </source>
</evidence>
<evidence type="ECO:0000256" key="1">
    <source>
        <dbReference type="SAM" id="MobiDB-lite"/>
    </source>
</evidence>
<dbReference type="AlphaFoldDB" id="A0A9W6UHR0"/>
<sequence>METSWQNGPHNTLDAHTQSTFPTQRLVLAVVHHQTAGTRLLDFIGSVEKDHRVQVVWTVPPVSAYAQSGSDLLAGLGARTIPWNEAQAFRFDLAVAASKGGLERLHAPVLVVGHGHGPGKLQERPSGVGPLVEPSVYGTTRADLTSGGRVIPSLIGIAHERHRAIIEREVPEAGPLCRVVGDPCLDRLVASRPHRVAYRRALDVAEGQRLIVVSSTLRRSSLLGSRPDLPAQLLANLPHDRYRIALVTHSGAVAWHGRRQLTAWHSDAQRDGLLLIPSEEGWRGAVIAADLVVADHGSVPVYAGAIGRRVLSATFPRDRVLPGSAPELLADHSPALRDDIPLREQVVNALTKKTSSLPTRLSALVTSAPGESIRLLRSAMYELMDFPEPRSAPRTSAVPLPVPLPPLTEEEGIPS</sequence>
<dbReference type="EMBL" id="BSQG01000001">
    <property type="protein sequence ID" value="GLU46967.1"/>
    <property type="molecule type" value="Genomic_DNA"/>
</dbReference>
<proteinExistence type="predicted"/>
<feature type="region of interest" description="Disordered" evidence="1">
    <location>
        <begin position="390"/>
        <end position="415"/>
    </location>
</feature>
<accession>A0A9W6UHR0</accession>
<gene>
    <name evidence="2" type="ORF">Nans01_13180</name>
</gene>
<name>A0A9W6UHR0_9ACTN</name>
<keyword evidence="3" id="KW-1185">Reference proteome</keyword>
<evidence type="ECO:0000313" key="3">
    <source>
        <dbReference type="Proteomes" id="UP001165092"/>
    </source>
</evidence>
<organism evidence="2 3">
    <name type="scientific">Nocardiopsis ansamitocini</name>
    <dbReference type="NCBI Taxonomy" id="1670832"/>
    <lineage>
        <taxon>Bacteria</taxon>
        <taxon>Bacillati</taxon>
        <taxon>Actinomycetota</taxon>
        <taxon>Actinomycetes</taxon>
        <taxon>Streptosporangiales</taxon>
        <taxon>Nocardiopsidaceae</taxon>
        <taxon>Nocardiopsis</taxon>
    </lineage>
</organism>